<proteinExistence type="predicted"/>
<dbReference type="PANTHER" id="PTHR33053">
    <property type="entry name" value="PROTEIN, PUTATIVE-RELATED"/>
    <property type="match status" value="1"/>
</dbReference>
<dbReference type="AlphaFoldDB" id="A0A9N9RYJ2"/>
<name>A0A9N9RYJ2_9DIPT</name>
<accession>A0A9N9RYJ2</accession>
<protein>
    <recommendedName>
        <fullName evidence="3">Transposase domain-containing protein</fullName>
    </recommendedName>
</protein>
<organism evidence="1 2">
    <name type="scientific">Chironomus riparius</name>
    <dbReference type="NCBI Taxonomy" id="315576"/>
    <lineage>
        <taxon>Eukaryota</taxon>
        <taxon>Metazoa</taxon>
        <taxon>Ecdysozoa</taxon>
        <taxon>Arthropoda</taxon>
        <taxon>Hexapoda</taxon>
        <taxon>Insecta</taxon>
        <taxon>Pterygota</taxon>
        <taxon>Neoptera</taxon>
        <taxon>Endopterygota</taxon>
        <taxon>Diptera</taxon>
        <taxon>Nematocera</taxon>
        <taxon>Chironomoidea</taxon>
        <taxon>Chironomidae</taxon>
        <taxon>Chironominae</taxon>
        <taxon>Chironomus</taxon>
    </lineage>
</organism>
<evidence type="ECO:0000313" key="1">
    <source>
        <dbReference type="EMBL" id="CAG9805782.1"/>
    </source>
</evidence>
<reference evidence="1" key="2">
    <citation type="submission" date="2022-10" db="EMBL/GenBank/DDBJ databases">
        <authorList>
            <consortium name="ENA_rothamsted_submissions"/>
            <consortium name="culmorum"/>
            <person name="King R."/>
        </authorList>
    </citation>
    <scope>NUCLEOTIDE SEQUENCE</scope>
</reference>
<dbReference type="PANTHER" id="PTHR33053:SF9">
    <property type="entry name" value="AGAP000105-PA"/>
    <property type="match status" value="1"/>
</dbReference>
<evidence type="ECO:0000313" key="2">
    <source>
        <dbReference type="Proteomes" id="UP001153620"/>
    </source>
</evidence>
<keyword evidence="2" id="KW-1185">Reference proteome</keyword>
<gene>
    <name evidence="1" type="ORF">CHIRRI_LOCUS8650</name>
</gene>
<dbReference type="EMBL" id="OU895878">
    <property type="protein sequence ID" value="CAG9805782.1"/>
    <property type="molecule type" value="Genomic_DNA"/>
</dbReference>
<sequence>MGRNPKLLWELKSSSLRHKKWKMNGGIKNRNRRATKRNQTQFSVDHLLQIDESLLNNSMNLLDNILPQSSDELPECNADIMLKSSISKPEQQVEKCCDPNVTTFIEEVIYRNAVKFNFKRTGVSSVLKDLKQNFPLMKSDYRSVMSTPRHTITKVVDPGLYVNFDWQERVRSILTESLAPDNCSIKFDIFIDGICFQTDAIKRNFWVVLGRVLDKIFVIGLYNGRSHPKDFNLLLSDFVETFKEMSERKLYIEGKEYEIEIRNVILDSPAKAAVKYVKYPTGYSSCCECCVEGHREDGRITFTELDCTRRTDESFRARADIGHHNGSSIFESSFRELDMINNFPPDYLHVVLLGGLKKILTYLFIPPKSFLPFSAGRELTSKLLDMDKYVPSEFHRHLRPISELKQYHGHELRFFLLKVGIVALKGVIPNEYYLNFLYFHIGITILCDEDLATNYSEVAKLVLHKFVEKAMDLYGPVMQTLIVHTISHLADAVQYQGMPLDSFSTFAFECYLTAVKKHIQSPNNVLQQIHRRISEGIRSMEADDRKKSLEKKFKFIKKLNDKSFESFSWDGKKFSTIGIRDRFCLLNDGKICEILKIIKEDDEEPILFCNSFIIQGDFYEKPIKSSKLSIFQCENNYESLNFKVRFSEIKFKMMLIHYNDMLIFVPIKS</sequence>
<dbReference type="OrthoDB" id="7791141at2759"/>
<reference evidence="1" key="1">
    <citation type="submission" date="2022-01" db="EMBL/GenBank/DDBJ databases">
        <authorList>
            <person name="King R."/>
        </authorList>
    </citation>
    <scope>NUCLEOTIDE SEQUENCE</scope>
</reference>
<dbReference type="Proteomes" id="UP001153620">
    <property type="component" value="Chromosome 2"/>
</dbReference>
<evidence type="ECO:0008006" key="3">
    <source>
        <dbReference type="Google" id="ProtNLM"/>
    </source>
</evidence>